<dbReference type="AlphaFoldDB" id="A0AAE1NMD2"/>
<reference evidence="5" key="1">
    <citation type="submission" date="2023-11" db="EMBL/GenBank/DDBJ databases">
        <title>Genome assemblies of two species of porcelain crab, Petrolisthes cinctipes and Petrolisthes manimaculis (Anomura: Porcellanidae).</title>
        <authorList>
            <person name="Angst P."/>
        </authorList>
    </citation>
    <scope>NUCLEOTIDE SEQUENCE</scope>
    <source>
        <strain evidence="5">PB745_02</strain>
        <tissue evidence="5">Gill</tissue>
    </source>
</reference>
<dbReference type="Proteomes" id="UP001292094">
    <property type="component" value="Unassembled WGS sequence"/>
</dbReference>
<keyword evidence="6" id="KW-1185">Reference proteome</keyword>
<keyword evidence="3" id="KW-0677">Repeat</keyword>
<dbReference type="InterPro" id="IPR032675">
    <property type="entry name" value="LRR_dom_sf"/>
</dbReference>
<evidence type="ECO:0000256" key="2">
    <source>
        <dbReference type="ARBA" id="ARBA00022729"/>
    </source>
</evidence>
<protein>
    <submittedName>
        <fullName evidence="5">Uncharacterized protein</fullName>
    </submittedName>
</protein>
<dbReference type="GO" id="GO:0016020">
    <property type="term" value="C:membrane"/>
    <property type="evidence" value="ECO:0007669"/>
    <property type="project" value="TreeGrafter"/>
</dbReference>
<dbReference type="InterPro" id="IPR001611">
    <property type="entry name" value="Leu-rich_rpt"/>
</dbReference>
<dbReference type="EMBL" id="JAWZYT010005146">
    <property type="protein sequence ID" value="KAK4291451.1"/>
    <property type="molecule type" value="Genomic_DNA"/>
</dbReference>
<dbReference type="PROSITE" id="PS51450">
    <property type="entry name" value="LRR"/>
    <property type="match status" value="1"/>
</dbReference>
<sequence>MILLLFLVVGVLASPSLAQFPCPDNALIAPCICTVDDPMTQLNMDCSAVTSDAELENAFQQEFPFHDFDSFTLLAKTSEPRIPITKLTKELFNSVTFTNFTISHTNLKTIAPDTFTLSLQRIHTIVITDSFLDTFPFDILVDTPHLKDLRLFRNQITHMSNLNSNSLEYLHVSYNRGLGYGDQVFWGVPNLKWLVLNDLDQVYVAADSFIYLQQLEYLDLSFNKLHTLYNKSLHFHPSATVQQIKLEGNEIDNVEVDAFKGLKPGVLLWMQHNRLVDLPEQVWKNTFEEVRGDPTSALFVFDDNELVCECNLAWLIVTNDYLDILARGSTCAGTNDFIHDLDQHFFECQCGLVTCPPDTY</sequence>
<gene>
    <name evidence="5" type="ORF">Pmani_035725</name>
</gene>
<evidence type="ECO:0000256" key="1">
    <source>
        <dbReference type="ARBA" id="ARBA00022614"/>
    </source>
</evidence>
<evidence type="ECO:0000256" key="4">
    <source>
        <dbReference type="SAM" id="SignalP"/>
    </source>
</evidence>
<proteinExistence type="predicted"/>
<keyword evidence="2 4" id="KW-0732">Signal</keyword>
<keyword evidence="1" id="KW-0433">Leucine-rich repeat</keyword>
<organism evidence="5 6">
    <name type="scientific">Petrolisthes manimaculis</name>
    <dbReference type="NCBI Taxonomy" id="1843537"/>
    <lineage>
        <taxon>Eukaryota</taxon>
        <taxon>Metazoa</taxon>
        <taxon>Ecdysozoa</taxon>
        <taxon>Arthropoda</taxon>
        <taxon>Crustacea</taxon>
        <taxon>Multicrustacea</taxon>
        <taxon>Malacostraca</taxon>
        <taxon>Eumalacostraca</taxon>
        <taxon>Eucarida</taxon>
        <taxon>Decapoda</taxon>
        <taxon>Pleocyemata</taxon>
        <taxon>Anomura</taxon>
        <taxon>Galatheoidea</taxon>
        <taxon>Porcellanidae</taxon>
        <taxon>Petrolisthes</taxon>
    </lineage>
</organism>
<evidence type="ECO:0000313" key="6">
    <source>
        <dbReference type="Proteomes" id="UP001292094"/>
    </source>
</evidence>
<comment type="caution">
    <text evidence="5">The sequence shown here is derived from an EMBL/GenBank/DDBJ whole genome shotgun (WGS) entry which is preliminary data.</text>
</comment>
<feature type="signal peptide" evidence="4">
    <location>
        <begin position="1"/>
        <end position="18"/>
    </location>
</feature>
<evidence type="ECO:0000313" key="5">
    <source>
        <dbReference type="EMBL" id="KAK4291451.1"/>
    </source>
</evidence>
<dbReference type="SUPFAM" id="SSF52058">
    <property type="entry name" value="L domain-like"/>
    <property type="match status" value="1"/>
</dbReference>
<dbReference type="Gene3D" id="3.80.10.10">
    <property type="entry name" value="Ribonuclease Inhibitor"/>
    <property type="match status" value="2"/>
</dbReference>
<accession>A0AAE1NMD2</accession>
<feature type="chain" id="PRO_5041922582" evidence="4">
    <location>
        <begin position="19"/>
        <end position="360"/>
    </location>
</feature>
<evidence type="ECO:0000256" key="3">
    <source>
        <dbReference type="ARBA" id="ARBA00022737"/>
    </source>
</evidence>
<dbReference type="PANTHER" id="PTHR24364">
    <property type="entry name" value="LP06937P"/>
    <property type="match status" value="1"/>
</dbReference>
<dbReference type="PANTHER" id="PTHR24364:SF18">
    <property type="entry name" value="LP06937P"/>
    <property type="match status" value="1"/>
</dbReference>
<name>A0AAE1NMD2_9EUCA</name>
<dbReference type="InterPro" id="IPR052286">
    <property type="entry name" value="Wnt_signaling_inhibitor"/>
</dbReference>